<evidence type="ECO:0000256" key="1">
    <source>
        <dbReference type="ARBA" id="ARBA00004115"/>
    </source>
</evidence>
<keyword evidence="9 11" id="KW-0472">Membrane</keyword>
<evidence type="ECO:0000256" key="6">
    <source>
        <dbReference type="ARBA" id="ARBA00022729"/>
    </source>
</evidence>
<evidence type="ECO:0000256" key="12">
    <source>
        <dbReference type="SAM" id="SignalP"/>
    </source>
</evidence>
<name>A0A1R1PLK6_ZANCU</name>
<evidence type="ECO:0000256" key="10">
    <source>
        <dbReference type="ARBA" id="ARBA00023180"/>
    </source>
</evidence>
<dbReference type="EMBL" id="LSSK01000801">
    <property type="protein sequence ID" value="OMH81858.1"/>
    <property type="molecule type" value="Genomic_DNA"/>
</dbReference>
<keyword evidence="7" id="KW-0256">Endoplasmic reticulum</keyword>
<keyword evidence="16" id="KW-1185">Reference proteome</keyword>
<dbReference type="PANTHER" id="PTHR21573">
    <property type="entry name" value="ER MEMBRANE PROTEIN COMPLEX SUBUNIT 1"/>
    <property type="match status" value="1"/>
</dbReference>
<evidence type="ECO:0000259" key="14">
    <source>
        <dbReference type="Pfam" id="PF25293"/>
    </source>
</evidence>
<protein>
    <recommendedName>
        <fullName evidence="4">ER membrane protein complex subunit 1</fullName>
    </recommendedName>
</protein>
<feature type="domain" description="ER membrane protein complex subunit 1 C-terminal" evidence="13">
    <location>
        <begin position="838"/>
        <end position="1057"/>
    </location>
</feature>
<proteinExistence type="inferred from homology"/>
<dbReference type="Pfam" id="PF07774">
    <property type="entry name" value="EMC1_C"/>
    <property type="match status" value="1"/>
</dbReference>
<dbReference type="InterPro" id="IPR026895">
    <property type="entry name" value="EMC1"/>
</dbReference>
<dbReference type="GO" id="GO:0034975">
    <property type="term" value="P:protein folding in endoplasmic reticulum"/>
    <property type="evidence" value="ECO:0007669"/>
    <property type="project" value="TreeGrafter"/>
</dbReference>
<keyword evidence="5 11" id="KW-0812">Transmembrane</keyword>
<dbReference type="InterPro" id="IPR011047">
    <property type="entry name" value="Quinoprotein_ADH-like_sf"/>
</dbReference>
<dbReference type="OrthoDB" id="28092at2759"/>
<feature type="signal peptide" evidence="12">
    <location>
        <begin position="1"/>
        <end position="23"/>
    </location>
</feature>
<evidence type="ECO:0000256" key="3">
    <source>
        <dbReference type="ARBA" id="ARBA00011276"/>
    </source>
</evidence>
<reference evidence="16" key="1">
    <citation type="submission" date="2017-01" db="EMBL/GenBank/DDBJ databases">
        <authorList>
            <person name="Wang Y."/>
            <person name="White M."/>
            <person name="Kvist S."/>
            <person name="Moncalvo J.-M."/>
        </authorList>
    </citation>
    <scope>NUCLEOTIDE SEQUENCE [LARGE SCALE GENOMIC DNA]</scope>
    <source>
        <strain evidence="16">COL-18-3</strain>
    </source>
</reference>
<comment type="similarity">
    <text evidence="2">Belongs to the EMC1 family.</text>
</comment>
<dbReference type="InterPro" id="IPR015943">
    <property type="entry name" value="WD40/YVTN_repeat-like_dom_sf"/>
</dbReference>
<dbReference type="InterPro" id="IPR011678">
    <property type="entry name" value="EMC1_C"/>
</dbReference>
<dbReference type="Proteomes" id="UP000188320">
    <property type="component" value="Unassembled WGS sequence"/>
</dbReference>
<organism evidence="15 16">
    <name type="scientific">Zancudomyces culisetae</name>
    <name type="common">Gut fungus</name>
    <name type="synonym">Smittium culisetae</name>
    <dbReference type="NCBI Taxonomy" id="1213189"/>
    <lineage>
        <taxon>Eukaryota</taxon>
        <taxon>Fungi</taxon>
        <taxon>Fungi incertae sedis</taxon>
        <taxon>Zoopagomycota</taxon>
        <taxon>Kickxellomycotina</taxon>
        <taxon>Harpellomycetes</taxon>
        <taxon>Harpellales</taxon>
        <taxon>Legeriomycetaceae</taxon>
        <taxon>Zancudomyces</taxon>
    </lineage>
</organism>
<dbReference type="SUPFAM" id="SSF50998">
    <property type="entry name" value="Quinoprotein alcohol dehydrogenase-like"/>
    <property type="match status" value="1"/>
</dbReference>
<dbReference type="PANTHER" id="PTHR21573:SF0">
    <property type="entry name" value="ER MEMBRANE PROTEIN COMPLEX SUBUNIT 1"/>
    <property type="match status" value="1"/>
</dbReference>
<keyword evidence="8 11" id="KW-1133">Transmembrane helix</keyword>
<evidence type="ECO:0000259" key="13">
    <source>
        <dbReference type="Pfam" id="PF07774"/>
    </source>
</evidence>
<dbReference type="AlphaFoldDB" id="A0A1R1PLK6"/>
<sequence length="1058" mass="116146">MRVLDYTLVLLCIAIFGSVIVDAQVYEDQVGKIDWNKQLVGKPKFVLSTSNIPSSESNAQDKPEASAGASVGADGGLIVATEKNVLASLDPESGKLNWRQVFESNDVIKVIKYVGTDVLSISGGSKQDGKQEKTIRMWNSRTGALKWEHTESSGKSRWGADILYSALEKKTQEEKQKSEGDTNKRLIVLLGSSVLRLDVETGEIQWRYESEEHISVVFKRMVQNKDAIFVLGDESVGKTGIRVVELSARNGEKKKSYLAAVGQSLDSEDLAILSGGEGEGRGSKTSSYLVWRPDKNIIWNTHRLGNDKVSHEIYHAKIFQLELMPDMMMTSKIFGIDVDERVSYIGLSYSFGSRHKLVVARLEENVEGMVDFNKVTEIRTSKPLFQRKHITVNSEGQLVSIIPRKDNKVQYKVIEFSEEDTTGQEIKTIKSNSKRGNIEQAVVVSTKGGEAGGKGGASKVLTVTSDGVMCMYEGNHGKEAQQLWCRDEVLTGAVGVAFVNKEIAKSSKLAGFDDHMKNGWITNMFARYKRHLSELTVTNMIQSTFKSEDKAVKFGISKLAVFIAKGGYVGAIDTVGGETVWERQLRLSEVDELDGMESSASSTTQQDWIEPTAIYVTREQTEKKGALVVVVGQVTESSGKKKTVVVTMEGMTGKIVSRLSKKMNYLAKKVLETNIVEPETEQKIIVLVDSKKNTADYWPTISATTAATVEAANDKLVAVVVDGDEPGSTQLVGYKIGGQDDIHTLPKMWTLDLGKSNSQVLHTAGLAADLTVASIGKALANRQVVYKYLNPNVLAVLAGSESENTLTLYVVDKVSGRILHRATHPNADLTRSTGLVLTENWGVYYHYTKDTNNDKVGNWILTTFEMFESDKPDTLHSTTDSFSGYDDFVPFVASQSFILPDQPTALGLTTSHSHITLQDILLSLKNQPLVSIPYMQVDPRRPQSTKASSSSDQPLSQGIPAAVPILSISPKQMISYSVDLKSISHIVSTHTKLESTCLVVAYGDLDVFVTQQRPSGSFDQLGPSFSKSNLVLTTIGLAIACVVVTPLVKRKLLNNNWF</sequence>
<feature type="domain" description="EMC1 first beta-propeller" evidence="14">
    <location>
        <begin position="25"/>
        <end position="488"/>
    </location>
</feature>
<dbReference type="Pfam" id="PF25293">
    <property type="entry name" value="Beta-prop_EMC1_N"/>
    <property type="match status" value="1"/>
</dbReference>
<comment type="caution">
    <text evidence="15">The sequence shown here is derived from an EMBL/GenBank/DDBJ whole genome shotgun (WGS) entry which is preliminary data.</text>
</comment>
<evidence type="ECO:0000313" key="15">
    <source>
        <dbReference type="EMBL" id="OMH81858.1"/>
    </source>
</evidence>
<evidence type="ECO:0000256" key="5">
    <source>
        <dbReference type="ARBA" id="ARBA00022692"/>
    </source>
</evidence>
<evidence type="ECO:0000256" key="11">
    <source>
        <dbReference type="SAM" id="Phobius"/>
    </source>
</evidence>
<evidence type="ECO:0000313" key="16">
    <source>
        <dbReference type="Proteomes" id="UP000188320"/>
    </source>
</evidence>
<evidence type="ECO:0000256" key="9">
    <source>
        <dbReference type="ARBA" id="ARBA00023136"/>
    </source>
</evidence>
<feature type="chain" id="PRO_5012209896" description="ER membrane protein complex subunit 1" evidence="12">
    <location>
        <begin position="24"/>
        <end position="1058"/>
    </location>
</feature>
<evidence type="ECO:0000256" key="8">
    <source>
        <dbReference type="ARBA" id="ARBA00022989"/>
    </source>
</evidence>
<dbReference type="GO" id="GO:0072546">
    <property type="term" value="C:EMC complex"/>
    <property type="evidence" value="ECO:0007669"/>
    <property type="project" value="InterPro"/>
</dbReference>
<evidence type="ECO:0000256" key="4">
    <source>
        <dbReference type="ARBA" id="ARBA00020824"/>
    </source>
</evidence>
<evidence type="ECO:0000256" key="2">
    <source>
        <dbReference type="ARBA" id="ARBA00007904"/>
    </source>
</evidence>
<accession>A0A1R1PLK6</accession>
<comment type="subunit">
    <text evidence="3">Component of the ER membrane protein complex (EMC).</text>
</comment>
<keyword evidence="6 12" id="KW-0732">Signal</keyword>
<evidence type="ECO:0000256" key="7">
    <source>
        <dbReference type="ARBA" id="ARBA00022824"/>
    </source>
</evidence>
<dbReference type="Gene3D" id="2.130.10.10">
    <property type="entry name" value="YVTN repeat-like/Quinoprotein amine dehydrogenase"/>
    <property type="match status" value="1"/>
</dbReference>
<keyword evidence="10" id="KW-0325">Glycoprotein</keyword>
<gene>
    <name evidence="15" type="ORF">AX774_g4673</name>
</gene>
<feature type="transmembrane region" description="Helical" evidence="11">
    <location>
        <begin position="1030"/>
        <end position="1048"/>
    </location>
</feature>
<comment type="subcellular location">
    <subcellularLocation>
        <location evidence="1">Endoplasmic reticulum membrane</location>
        <topology evidence="1">Single-pass type I membrane protein</topology>
    </subcellularLocation>
</comment>
<dbReference type="InterPro" id="IPR058545">
    <property type="entry name" value="Beta-prop_EMC1_1st"/>
</dbReference>